<dbReference type="AlphaFoldDB" id="A0AAD7F619"/>
<keyword evidence="3" id="KW-1185">Reference proteome</keyword>
<evidence type="ECO:0000313" key="3">
    <source>
        <dbReference type="Proteomes" id="UP001218218"/>
    </source>
</evidence>
<reference evidence="2" key="1">
    <citation type="submission" date="2023-03" db="EMBL/GenBank/DDBJ databases">
        <title>Massive genome expansion in bonnet fungi (Mycena s.s.) driven by repeated elements and novel gene families across ecological guilds.</title>
        <authorList>
            <consortium name="Lawrence Berkeley National Laboratory"/>
            <person name="Harder C.B."/>
            <person name="Miyauchi S."/>
            <person name="Viragh M."/>
            <person name="Kuo A."/>
            <person name="Thoen E."/>
            <person name="Andreopoulos B."/>
            <person name="Lu D."/>
            <person name="Skrede I."/>
            <person name="Drula E."/>
            <person name="Henrissat B."/>
            <person name="Morin E."/>
            <person name="Kohler A."/>
            <person name="Barry K."/>
            <person name="LaButti K."/>
            <person name="Morin E."/>
            <person name="Salamov A."/>
            <person name="Lipzen A."/>
            <person name="Mereny Z."/>
            <person name="Hegedus B."/>
            <person name="Baldrian P."/>
            <person name="Stursova M."/>
            <person name="Weitz H."/>
            <person name="Taylor A."/>
            <person name="Grigoriev I.V."/>
            <person name="Nagy L.G."/>
            <person name="Martin F."/>
            <person name="Kauserud H."/>
        </authorList>
    </citation>
    <scope>NUCLEOTIDE SEQUENCE</scope>
    <source>
        <strain evidence="2">CBHHK002</strain>
    </source>
</reference>
<name>A0AAD7F619_9AGAR</name>
<evidence type="ECO:0000256" key="1">
    <source>
        <dbReference type="SAM" id="MobiDB-lite"/>
    </source>
</evidence>
<organism evidence="2 3">
    <name type="scientific">Mycena albidolilacea</name>
    <dbReference type="NCBI Taxonomy" id="1033008"/>
    <lineage>
        <taxon>Eukaryota</taxon>
        <taxon>Fungi</taxon>
        <taxon>Dikarya</taxon>
        <taxon>Basidiomycota</taxon>
        <taxon>Agaricomycotina</taxon>
        <taxon>Agaricomycetes</taxon>
        <taxon>Agaricomycetidae</taxon>
        <taxon>Agaricales</taxon>
        <taxon>Marasmiineae</taxon>
        <taxon>Mycenaceae</taxon>
        <taxon>Mycena</taxon>
    </lineage>
</organism>
<comment type="caution">
    <text evidence="2">The sequence shown here is derived from an EMBL/GenBank/DDBJ whole genome shotgun (WGS) entry which is preliminary data.</text>
</comment>
<proteinExistence type="predicted"/>
<accession>A0AAD7F619</accession>
<evidence type="ECO:0000313" key="2">
    <source>
        <dbReference type="EMBL" id="KAJ7367601.1"/>
    </source>
</evidence>
<feature type="region of interest" description="Disordered" evidence="1">
    <location>
        <begin position="194"/>
        <end position="220"/>
    </location>
</feature>
<feature type="compositionally biased region" description="Polar residues" evidence="1">
    <location>
        <begin position="126"/>
        <end position="138"/>
    </location>
</feature>
<gene>
    <name evidence="2" type="ORF">DFH08DRAFT_2625</name>
</gene>
<feature type="compositionally biased region" description="Low complexity" evidence="1">
    <location>
        <begin position="207"/>
        <end position="220"/>
    </location>
</feature>
<feature type="region of interest" description="Disordered" evidence="1">
    <location>
        <begin position="111"/>
        <end position="138"/>
    </location>
</feature>
<sequence length="390" mass="42027">MCPMRQQEEKTFDVGSNNLTYNERPCDTVDEHDAFIPNIAHRCHRSPSPDIFAIDDRAALVASPKAAILDDPTIDEHDLAEVFTQSIADLSDSPASPNVLLPASKTIIIDEKPRTQGPNAVPAELATSSHSKSPSAHTVTPVVSPNVFLLPAASVMLDGPAACDCAPRRPVRFVLSFASFAPFYVTDTHFQPPRASSRVRTQSAGQVRGAPRSPAPAGAAVRRIAPFSPSSLWDTSPPPSMAEPSVAEPVFTLPMVRAPQSAWDIPGAIIYQTAAPLRPRNTQVICATSDSSTTKAPSWNGRLSQRDAFRSYTTRSRVHLFLLRYGNSSVRFPLPGPAPARCPPALRPRSAAGLVPFASFPPAQTQTRARAYPHANVYFGLAQDRAQGAR</sequence>
<dbReference type="Proteomes" id="UP001218218">
    <property type="component" value="Unassembled WGS sequence"/>
</dbReference>
<protein>
    <submittedName>
        <fullName evidence="2">Uncharacterized protein</fullName>
    </submittedName>
</protein>
<dbReference type="EMBL" id="JARIHO010000001">
    <property type="protein sequence ID" value="KAJ7367601.1"/>
    <property type="molecule type" value="Genomic_DNA"/>
</dbReference>